<keyword evidence="4" id="KW-1185">Reference proteome</keyword>
<dbReference type="InterPro" id="IPR016135">
    <property type="entry name" value="UBQ-conjugating_enzyme/RWD"/>
</dbReference>
<dbReference type="InterPro" id="IPR040213">
    <property type="entry name" value="GIR2-like"/>
</dbReference>
<dbReference type="PANTHER" id="PTHR12292">
    <property type="entry name" value="RWD DOMAIN-CONTAINING PROTEIN"/>
    <property type="match status" value="1"/>
</dbReference>
<dbReference type="CDD" id="cd23823">
    <property type="entry name" value="RWD_GCN2"/>
    <property type="match status" value="1"/>
</dbReference>
<sequence>MSSDVLLEEFEVLEAIYPAEVSKLSERDIQIDVEPEDVVEGTDAFKLTLSVHYPDGYPDALPDLSIEATEGELSDHETEELLKGLKAVGEENLGMAMTFTLVAHLREQLLDLVHSRIETKRKEESEKERLAIEAEEARTRGTPVTKESFTSWKLKFDREMAAKNAKEEDEKTKAFSMKEREELKKLATRLTGRQLFERDRTLAVSDDSLLEEGTVSVDVSQYDRTTAEEEEEEDRAVTFSDSE</sequence>
<evidence type="ECO:0000313" key="3">
    <source>
        <dbReference type="EMBL" id="KAK7693569.1"/>
    </source>
</evidence>
<dbReference type="InterPro" id="IPR032378">
    <property type="entry name" value="ZC3H15/TMA46_C"/>
</dbReference>
<dbReference type="SUPFAM" id="SSF54495">
    <property type="entry name" value="UBC-like"/>
    <property type="match status" value="1"/>
</dbReference>
<dbReference type="SMART" id="SM00591">
    <property type="entry name" value="RWD"/>
    <property type="match status" value="1"/>
</dbReference>
<evidence type="ECO:0000313" key="4">
    <source>
        <dbReference type="Proteomes" id="UP001385951"/>
    </source>
</evidence>
<dbReference type="Proteomes" id="UP001385951">
    <property type="component" value="Unassembled WGS sequence"/>
</dbReference>
<dbReference type="InterPro" id="IPR006575">
    <property type="entry name" value="RWD_dom"/>
</dbReference>
<comment type="caution">
    <text evidence="3">The sequence shown here is derived from an EMBL/GenBank/DDBJ whole genome shotgun (WGS) entry which is preliminary data.</text>
</comment>
<feature type="domain" description="RWD" evidence="2">
    <location>
        <begin position="8"/>
        <end position="112"/>
    </location>
</feature>
<feature type="region of interest" description="Disordered" evidence="1">
    <location>
        <begin position="220"/>
        <end position="243"/>
    </location>
</feature>
<dbReference type="Pfam" id="PF16543">
    <property type="entry name" value="DFRP_C"/>
    <property type="match status" value="1"/>
</dbReference>
<dbReference type="PROSITE" id="PS50908">
    <property type="entry name" value="RWD"/>
    <property type="match status" value="1"/>
</dbReference>
<organism evidence="3 4">
    <name type="scientific">Cerrena zonata</name>
    <dbReference type="NCBI Taxonomy" id="2478898"/>
    <lineage>
        <taxon>Eukaryota</taxon>
        <taxon>Fungi</taxon>
        <taxon>Dikarya</taxon>
        <taxon>Basidiomycota</taxon>
        <taxon>Agaricomycotina</taxon>
        <taxon>Agaricomycetes</taxon>
        <taxon>Polyporales</taxon>
        <taxon>Cerrenaceae</taxon>
        <taxon>Cerrena</taxon>
    </lineage>
</organism>
<dbReference type="AlphaFoldDB" id="A0AAW0GP03"/>
<protein>
    <recommendedName>
        <fullName evidence="2">RWD domain-containing protein</fullName>
    </recommendedName>
</protein>
<reference evidence="3 4" key="1">
    <citation type="submission" date="2022-09" db="EMBL/GenBank/DDBJ databases">
        <authorList>
            <person name="Palmer J.M."/>
        </authorList>
    </citation>
    <scope>NUCLEOTIDE SEQUENCE [LARGE SCALE GENOMIC DNA]</scope>
    <source>
        <strain evidence="3 4">DSM 7382</strain>
    </source>
</reference>
<evidence type="ECO:0000259" key="2">
    <source>
        <dbReference type="PROSITE" id="PS50908"/>
    </source>
</evidence>
<dbReference type="Pfam" id="PF05773">
    <property type="entry name" value="RWD"/>
    <property type="match status" value="1"/>
</dbReference>
<accession>A0AAW0GP03</accession>
<dbReference type="EMBL" id="JASBNA010000003">
    <property type="protein sequence ID" value="KAK7693569.1"/>
    <property type="molecule type" value="Genomic_DNA"/>
</dbReference>
<dbReference type="Gene3D" id="3.10.110.10">
    <property type="entry name" value="Ubiquitin Conjugating Enzyme"/>
    <property type="match status" value="1"/>
</dbReference>
<name>A0AAW0GP03_9APHY</name>
<proteinExistence type="predicted"/>
<gene>
    <name evidence="3" type="ORF">QCA50_003138</name>
</gene>
<evidence type="ECO:0000256" key="1">
    <source>
        <dbReference type="SAM" id="MobiDB-lite"/>
    </source>
</evidence>